<organism evidence="1 2">
    <name type="scientific">Agrilutibacter terrestris</name>
    <dbReference type="NCBI Taxonomy" id="2865112"/>
    <lineage>
        <taxon>Bacteria</taxon>
        <taxon>Pseudomonadati</taxon>
        <taxon>Pseudomonadota</taxon>
        <taxon>Gammaproteobacteria</taxon>
        <taxon>Lysobacterales</taxon>
        <taxon>Lysobacteraceae</taxon>
        <taxon>Agrilutibacter</taxon>
    </lineage>
</organism>
<gene>
    <name evidence="1" type="ORF">H8B22_05845</name>
</gene>
<dbReference type="EMBL" id="CP060820">
    <property type="protein sequence ID" value="QNP41729.1"/>
    <property type="molecule type" value="Genomic_DNA"/>
</dbReference>
<evidence type="ECO:0000313" key="2">
    <source>
        <dbReference type="Proteomes" id="UP000516018"/>
    </source>
</evidence>
<dbReference type="AlphaFoldDB" id="A0A7H0G0B3"/>
<reference evidence="1 2" key="1">
    <citation type="submission" date="2020-08" db="EMBL/GenBank/DDBJ databases">
        <title>Lysobacter sp. II4 sp. nov., isolated from soil.</title>
        <authorList>
            <person name="Woo C.Y."/>
            <person name="Kim J."/>
        </authorList>
    </citation>
    <scope>NUCLEOTIDE SEQUENCE [LARGE SCALE GENOMIC DNA]</scope>
    <source>
        <strain evidence="1 2">II4</strain>
    </source>
</reference>
<protein>
    <recommendedName>
        <fullName evidence="3">E2/UBC family protein E</fullName>
    </recommendedName>
</protein>
<dbReference type="RefSeq" id="WP_187713165.1">
    <property type="nucleotide sequence ID" value="NZ_CP060820.1"/>
</dbReference>
<keyword evidence="2" id="KW-1185">Reference proteome</keyword>
<evidence type="ECO:0008006" key="3">
    <source>
        <dbReference type="Google" id="ProtNLM"/>
    </source>
</evidence>
<evidence type="ECO:0000313" key="1">
    <source>
        <dbReference type="EMBL" id="QNP41729.1"/>
    </source>
</evidence>
<proteinExistence type="predicted"/>
<accession>A0A7H0G0B3</accession>
<dbReference type="InterPro" id="IPR025701">
    <property type="entry name" value="UBQ-conjugat_E2_E"/>
</dbReference>
<dbReference type="KEGG" id="lsx:H8B22_05845"/>
<sequence>MSIPDRDTTFLRERGYEWEVVPDPAGSSCVIVRGFDVSGGGFTPAATDLMVRIPPQYPMTPLDMWYCDPPIRLSTNGQFAQASEVIESHIGRSWQRFSRHLNGGWRPGIDSLRSFFALIQRELQGAGRA</sequence>
<name>A0A7H0G0B3_9GAMM</name>
<dbReference type="Proteomes" id="UP000516018">
    <property type="component" value="Chromosome"/>
</dbReference>
<dbReference type="Pfam" id="PF14462">
    <property type="entry name" value="Prok-E2_E"/>
    <property type="match status" value="1"/>
</dbReference>